<dbReference type="GO" id="GO:0005525">
    <property type="term" value="F:GTP binding"/>
    <property type="evidence" value="ECO:0007669"/>
    <property type="project" value="UniProtKB-KW"/>
</dbReference>
<dbReference type="GeneID" id="28724853"/>
<dbReference type="PIRSF" id="PIRSF006698">
    <property type="entry name" value="Septin"/>
    <property type="match status" value="1"/>
</dbReference>
<gene>
    <name evidence="7" type="ORF">AW171_hschr63518</name>
</gene>
<dbReference type="Proteomes" id="UP000243052">
    <property type="component" value="Chromosome vi"/>
</dbReference>
<dbReference type="GO" id="GO:0031105">
    <property type="term" value="C:septin complex"/>
    <property type="evidence" value="ECO:0007669"/>
    <property type="project" value="UniProtKB-ARBA"/>
</dbReference>
<reference evidence="7 8" key="1">
    <citation type="submission" date="2016-01" db="EMBL/GenBank/DDBJ databases">
        <title>Genome sequence of the yeast Holleya sinecauda.</title>
        <authorList>
            <person name="Dietrich F.S."/>
        </authorList>
    </citation>
    <scope>NUCLEOTIDE SEQUENCE [LARGE SCALE GENOMIC DNA]</scope>
    <source>
        <strain evidence="7 8">ATCC 58844</strain>
    </source>
</reference>
<proteinExistence type="inferred from homology"/>
<comment type="subcellular location">
    <subcellularLocation>
        <location evidence="1">Bud neck</location>
    </subcellularLocation>
</comment>
<evidence type="ECO:0000259" key="6">
    <source>
        <dbReference type="PROSITE" id="PS51719"/>
    </source>
</evidence>
<dbReference type="SUPFAM" id="SSF52540">
    <property type="entry name" value="P-loop containing nucleoside triphosphate hydrolases"/>
    <property type="match status" value="1"/>
</dbReference>
<evidence type="ECO:0000256" key="5">
    <source>
        <dbReference type="SAM" id="MobiDB-lite"/>
    </source>
</evidence>
<comment type="similarity">
    <text evidence="4">Belongs to the TRAFAC class TrmE-Era-EngA-EngB-Septin-like GTPase superfamily. Septin GTPase family.</text>
</comment>
<evidence type="ECO:0000313" key="8">
    <source>
        <dbReference type="Proteomes" id="UP000243052"/>
    </source>
</evidence>
<dbReference type="EMBL" id="CP014246">
    <property type="protein sequence ID" value="AMD21561.1"/>
    <property type="molecule type" value="Genomic_DNA"/>
</dbReference>
<feature type="domain" description="Septin-type G" evidence="6">
    <location>
        <begin position="19"/>
        <end position="297"/>
    </location>
</feature>
<dbReference type="AlphaFoldDB" id="A0A0X8HU93"/>
<dbReference type="STRING" id="45286.A0A0X8HU93"/>
<evidence type="ECO:0000313" key="7">
    <source>
        <dbReference type="EMBL" id="AMD21561.1"/>
    </source>
</evidence>
<dbReference type="Pfam" id="PF00735">
    <property type="entry name" value="Septin"/>
    <property type="match status" value="1"/>
</dbReference>
<organism evidence="7 8">
    <name type="scientific">Eremothecium sinecaudum</name>
    <dbReference type="NCBI Taxonomy" id="45286"/>
    <lineage>
        <taxon>Eukaryota</taxon>
        <taxon>Fungi</taxon>
        <taxon>Dikarya</taxon>
        <taxon>Ascomycota</taxon>
        <taxon>Saccharomycotina</taxon>
        <taxon>Saccharomycetes</taxon>
        <taxon>Saccharomycetales</taxon>
        <taxon>Saccharomycetaceae</taxon>
        <taxon>Eremothecium</taxon>
    </lineage>
</organism>
<dbReference type="InterPro" id="IPR027417">
    <property type="entry name" value="P-loop_NTPase"/>
</dbReference>
<dbReference type="Gene3D" id="3.40.50.300">
    <property type="entry name" value="P-loop containing nucleotide triphosphate hydrolases"/>
    <property type="match status" value="1"/>
</dbReference>
<feature type="region of interest" description="Disordered" evidence="5">
    <location>
        <begin position="321"/>
        <end position="359"/>
    </location>
</feature>
<feature type="compositionally biased region" description="Low complexity" evidence="5">
    <location>
        <begin position="324"/>
        <end position="335"/>
    </location>
</feature>
<keyword evidence="8" id="KW-1185">Reference proteome</keyword>
<sequence length="412" mass="46841">MSSIIEASAALRKRKHLKRGIQFTLMIVGQSGSGRSTFINTLCGQEVVETSTTVLLPNDDSSQIDVQLREETVELEDDEGVKIQLTIIDTPGFGDSLDNSPSFNMISDYIRHQYDEILLEESRVRRNPRFKDGRVHCCLYLINPTGHGLKEIDVEFMRQLGPLVNVIPVISKADSLTPDELKLNKKLIMEDIDYYNLPIYSFPFDQEVVSDEDYETNTYLRSLLPFSIIGSNETFETPEGAVVHGRRYPWGTIDVEDPAVSDFCVLRNALLISHLNDLKDYTHELLYERYRTEALSGDMLTASSVSSKLINNGSQEFIGSPVMSGAASESARGSGVPDAESRNSTKQSSNQDTYLAREEQIKMEEKRLKAFEERVQQELLSKRQELLRREQELREIEERLEREAKVKQDAEE</sequence>
<keyword evidence="2 4" id="KW-0547">Nucleotide-binding</keyword>
<keyword evidence="3 4" id="KW-0342">GTP-binding</keyword>
<dbReference type="GO" id="GO:0005935">
    <property type="term" value="C:cellular bud neck"/>
    <property type="evidence" value="ECO:0007669"/>
    <property type="project" value="UniProtKB-SubCell"/>
</dbReference>
<feature type="compositionally biased region" description="Polar residues" evidence="5">
    <location>
        <begin position="342"/>
        <end position="353"/>
    </location>
</feature>
<evidence type="ECO:0000256" key="2">
    <source>
        <dbReference type="ARBA" id="ARBA00022741"/>
    </source>
</evidence>
<dbReference type="PROSITE" id="PS51719">
    <property type="entry name" value="G_SEPTIN"/>
    <property type="match status" value="1"/>
</dbReference>
<dbReference type="PANTHER" id="PTHR18884">
    <property type="entry name" value="SEPTIN"/>
    <property type="match status" value="1"/>
</dbReference>
<evidence type="ECO:0000256" key="1">
    <source>
        <dbReference type="ARBA" id="ARBA00004266"/>
    </source>
</evidence>
<dbReference type="RefSeq" id="XP_017988557.1">
    <property type="nucleotide sequence ID" value="XM_018133317.1"/>
</dbReference>
<accession>A0A0X8HU93</accession>
<name>A0A0X8HU93_9SACH</name>
<dbReference type="FunFam" id="3.40.50.300:FF:001557">
    <property type="entry name" value="Septin homolog spn3"/>
    <property type="match status" value="1"/>
</dbReference>
<dbReference type="CDD" id="cd01850">
    <property type="entry name" value="CDC_Septin"/>
    <property type="match status" value="1"/>
</dbReference>
<dbReference type="InterPro" id="IPR016491">
    <property type="entry name" value="Septin"/>
</dbReference>
<protein>
    <submittedName>
        <fullName evidence="7">HFL295Wp</fullName>
    </submittedName>
</protein>
<dbReference type="InterPro" id="IPR030379">
    <property type="entry name" value="G_SEPTIN_dom"/>
</dbReference>
<dbReference type="OrthoDB" id="416553at2759"/>
<evidence type="ECO:0000256" key="4">
    <source>
        <dbReference type="RuleBase" id="RU004560"/>
    </source>
</evidence>
<evidence type="ECO:0000256" key="3">
    <source>
        <dbReference type="ARBA" id="ARBA00023134"/>
    </source>
</evidence>